<accession>A0A8J7YPV8</accession>
<dbReference type="PANTHER" id="PTHR47053:SF1">
    <property type="entry name" value="MUREIN DD-ENDOPEPTIDASE MEPH-RELATED"/>
    <property type="match status" value="1"/>
</dbReference>
<comment type="similarity">
    <text evidence="1">Belongs to the peptidase C40 family.</text>
</comment>
<evidence type="ECO:0000256" key="1">
    <source>
        <dbReference type="ARBA" id="ARBA00007074"/>
    </source>
</evidence>
<evidence type="ECO:0000259" key="5">
    <source>
        <dbReference type="PROSITE" id="PS51935"/>
    </source>
</evidence>
<dbReference type="InterPro" id="IPR041382">
    <property type="entry name" value="SH3_16"/>
</dbReference>
<protein>
    <submittedName>
        <fullName evidence="6">C40 family peptidase</fullName>
    </submittedName>
</protein>
<evidence type="ECO:0000313" key="6">
    <source>
        <dbReference type="EMBL" id="MBX8644705.1"/>
    </source>
</evidence>
<evidence type="ECO:0000256" key="4">
    <source>
        <dbReference type="ARBA" id="ARBA00022807"/>
    </source>
</evidence>
<dbReference type="Proteomes" id="UP000750197">
    <property type="component" value="Unassembled WGS sequence"/>
</dbReference>
<dbReference type="EMBL" id="JAHEAC010000089">
    <property type="protein sequence ID" value="MBX8644705.1"/>
    <property type="molecule type" value="Genomic_DNA"/>
</dbReference>
<dbReference type="AlphaFoldDB" id="A0A8J7YPV8"/>
<dbReference type="InterPro" id="IPR051202">
    <property type="entry name" value="Peptidase_C40"/>
</dbReference>
<sequence length="233" mass="26714">MKGKYSVRIGVSDLRAEPKFRSERVDQSIFGETVEVLEDSGTDYVKVRAADGYEAYTMRYAIGPALGRTQYKIAETWRGGDIVLPIGSLLSQRDIDRLRVPQRYWRETAYRQDLLKFAERYLGVPYLWGGVTEMGIDCSGFTQRIYSFNGMLLPRNADMQEKLGTEVRSLKDAEKGDLVFFPGHVAMYAGDGKIIHANLHNQRVTYTDLRSSEKYSRSLRERITSIKRIEIPH</sequence>
<evidence type="ECO:0000313" key="7">
    <source>
        <dbReference type="Proteomes" id="UP000750197"/>
    </source>
</evidence>
<comment type="caution">
    <text evidence="6">The sequence shown here is derived from an EMBL/GenBank/DDBJ whole genome shotgun (WGS) entry which is preliminary data.</text>
</comment>
<evidence type="ECO:0000256" key="2">
    <source>
        <dbReference type="ARBA" id="ARBA00022670"/>
    </source>
</evidence>
<dbReference type="Pfam" id="PF00877">
    <property type="entry name" value="NLPC_P60"/>
    <property type="match status" value="1"/>
</dbReference>
<name>A0A8J7YPV8_9ARCH</name>
<gene>
    <name evidence="6" type="ORF">KIY12_08300</name>
</gene>
<dbReference type="Pfam" id="PF18348">
    <property type="entry name" value="SH3_16"/>
    <property type="match status" value="1"/>
</dbReference>
<organism evidence="6 7">
    <name type="scientific">Candidatus Sysuiplasma superficiale</name>
    <dbReference type="NCBI Taxonomy" id="2823368"/>
    <lineage>
        <taxon>Archaea</taxon>
        <taxon>Methanobacteriati</taxon>
        <taxon>Thermoplasmatota</taxon>
        <taxon>Thermoplasmata</taxon>
        <taxon>Candidatus Sysuiplasmatales</taxon>
        <taxon>Candidatus Sysuiplasmataceae</taxon>
        <taxon>Candidatus Sysuiplasma</taxon>
    </lineage>
</organism>
<dbReference type="GO" id="GO:0006508">
    <property type="term" value="P:proteolysis"/>
    <property type="evidence" value="ECO:0007669"/>
    <property type="project" value="UniProtKB-KW"/>
</dbReference>
<dbReference type="Gene3D" id="2.30.30.40">
    <property type="entry name" value="SH3 Domains"/>
    <property type="match status" value="1"/>
</dbReference>
<dbReference type="PANTHER" id="PTHR47053">
    <property type="entry name" value="MUREIN DD-ENDOPEPTIDASE MEPH-RELATED"/>
    <property type="match status" value="1"/>
</dbReference>
<dbReference type="InterPro" id="IPR038765">
    <property type="entry name" value="Papain-like_cys_pep_sf"/>
</dbReference>
<feature type="domain" description="NlpC/P60" evidence="5">
    <location>
        <begin position="108"/>
        <end position="230"/>
    </location>
</feature>
<dbReference type="InterPro" id="IPR000064">
    <property type="entry name" value="NLP_P60_dom"/>
</dbReference>
<dbReference type="SUPFAM" id="SSF54001">
    <property type="entry name" value="Cysteine proteinases"/>
    <property type="match status" value="1"/>
</dbReference>
<reference evidence="6" key="1">
    <citation type="submission" date="2021-05" db="EMBL/GenBank/DDBJ databases">
        <title>Genomic insights into ecological role and evolution of a novel Thermoplasmata order Candidatus Sysuiplasmatales.</title>
        <authorList>
            <person name="Yuan Y."/>
        </authorList>
    </citation>
    <scope>NUCLEOTIDE SEQUENCE</scope>
    <source>
        <strain evidence="6">TUT19-bin139</strain>
    </source>
</reference>
<keyword evidence="4" id="KW-0788">Thiol protease</keyword>
<keyword evidence="2" id="KW-0645">Protease</keyword>
<dbReference type="Gene3D" id="3.90.1720.10">
    <property type="entry name" value="endopeptidase domain like (from Nostoc punctiforme)"/>
    <property type="match status" value="1"/>
</dbReference>
<dbReference type="PROSITE" id="PS51935">
    <property type="entry name" value="NLPC_P60"/>
    <property type="match status" value="1"/>
</dbReference>
<evidence type="ECO:0000256" key="3">
    <source>
        <dbReference type="ARBA" id="ARBA00022801"/>
    </source>
</evidence>
<proteinExistence type="inferred from homology"/>
<dbReference type="GO" id="GO:0008234">
    <property type="term" value="F:cysteine-type peptidase activity"/>
    <property type="evidence" value="ECO:0007669"/>
    <property type="project" value="UniProtKB-KW"/>
</dbReference>
<keyword evidence="3" id="KW-0378">Hydrolase</keyword>